<name>A0ACB0ZN03_MELEN</name>
<gene>
    <name evidence="1" type="ORF">MENTE1834_LOCUS27143</name>
</gene>
<evidence type="ECO:0000313" key="1">
    <source>
        <dbReference type="EMBL" id="CAK5079994.1"/>
    </source>
</evidence>
<dbReference type="EMBL" id="CAVMJV010000040">
    <property type="protein sequence ID" value="CAK5079994.1"/>
    <property type="molecule type" value="Genomic_DNA"/>
</dbReference>
<proteinExistence type="predicted"/>
<accession>A0ACB0ZN03</accession>
<sequence>MTNNIQINNSIPSNLIISNNCCEEENKNNSNFDKFINPKLKLKYILEYNWITFGYIINELANGSIEFRSILENGGFVEKIEAIDINDGKGFTSRLFRLIINMKYTNGINNKTKNFPNKFSLILKIFADERIEILLEHFFGKERLEKVMLKFREKLEIENDNNKEINDQITDPKVNPAIKESMAIFKRMHQNECVFYKIMDNIENPPLPIPKIYFTKNCREEENKEDDKLNKLGPQGVILMEDLTENTHITPLTRGLNEIQEKWQKNFVTIEEMWGQSSEEFGSAMIEQIMELDEDIVEPFKIIGNIVMKPDFVKWMKEKCENNYGTVLLMSKIVDKSTLFYVQ</sequence>
<comment type="caution">
    <text evidence="1">The sequence shown here is derived from an EMBL/GenBank/DDBJ whole genome shotgun (WGS) entry which is preliminary data.</text>
</comment>
<dbReference type="Proteomes" id="UP001497535">
    <property type="component" value="Unassembled WGS sequence"/>
</dbReference>
<protein>
    <submittedName>
        <fullName evidence="1">Uncharacterized protein</fullName>
    </submittedName>
</protein>
<organism evidence="1 2">
    <name type="scientific">Meloidogyne enterolobii</name>
    <name type="common">Root-knot nematode worm</name>
    <name type="synonym">Meloidogyne mayaguensis</name>
    <dbReference type="NCBI Taxonomy" id="390850"/>
    <lineage>
        <taxon>Eukaryota</taxon>
        <taxon>Metazoa</taxon>
        <taxon>Ecdysozoa</taxon>
        <taxon>Nematoda</taxon>
        <taxon>Chromadorea</taxon>
        <taxon>Rhabditida</taxon>
        <taxon>Tylenchina</taxon>
        <taxon>Tylenchomorpha</taxon>
        <taxon>Tylenchoidea</taxon>
        <taxon>Meloidogynidae</taxon>
        <taxon>Meloidogyninae</taxon>
        <taxon>Meloidogyne</taxon>
    </lineage>
</organism>
<reference evidence="1" key="1">
    <citation type="submission" date="2023-11" db="EMBL/GenBank/DDBJ databases">
        <authorList>
            <person name="Poullet M."/>
        </authorList>
    </citation>
    <scope>NUCLEOTIDE SEQUENCE</scope>
    <source>
        <strain evidence="1">E1834</strain>
    </source>
</reference>
<keyword evidence="2" id="KW-1185">Reference proteome</keyword>
<evidence type="ECO:0000313" key="2">
    <source>
        <dbReference type="Proteomes" id="UP001497535"/>
    </source>
</evidence>